<proteinExistence type="predicted"/>
<name>A0A6J4NJ04_9RHOB</name>
<organism evidence="2">
    <name type="scientific">uncultured Rubellimicrobium sp</name>
    <dbReference type="NCBI Taxonomy" id="543078"/>
    <lineage>
        <taxon>Bacteria</taxon>
        <taxon>Pseudomonadati</taxon>
        <taxon>Pseudomonadota</taxon>
        <taxon>Alphaproteobacteria</taxon>
        <taxon>Rhodobacterales</taxon>
        <taxon>Roseobacteraceae</taxon>
        <taxon>Rubellimicrobium</taxon>
        <taxon>environmental samples</taxon>
    </lineage>
</organism>
<dbReference type="AlphaFoldDB" id="A0A6J4NJ04"/>
<reference evidence="2" key="1">
    <citation type="submission" date="2020-02" db="EMBL/GenBank/DDBJ databases">
        <authorList>
            <person name="Meier V. D."/>
        </authorList>
    </citation>
    <scope>NUCLEOTIDE SEQUENCE</scope>
    <source>
        <strain evidence="2">AVDCRST_MAG15</strain>
    </source>
</reference>
<protein>
    <submittedName>
        <fullName evidence="2">Methionine synthase, vitamin-B12 independent</fullName>
    </submittedName>
</protein>
<evidence type="ECO:0000256" key="1">
    <source>
        <dbReference type="SAM" id="MobiDB-lite"/>
    </source>
</evidence>
<feature type="non-terminal residue" evidence="2">
    <location>
        <position position="1"/>
    </location>
</feature>
<evidence type="ECO:0000313" key="2">
    <source>
        <dbReference type="EMBL" id="CAA9389165.1"/>
    </source>
</evidence>
<feature type="region of interest" description="Disordered" evidence="1">
    <location>
        <begin position="30"/>
        <end position="85"/>
    </location>
</feature>
<sequence length="85" mass="9184">SATARRKSRTARSLCPVSWTRRRTSWSTRTWCASGSSASPPSSAQGASWRARTVALAPSRASAPWTRRSPGPSSRPSRKARGGRD</sequence>
<feature type="compositionally biased region" description="Low complexity" evidence="1">
    <location>
        <begin position="30"/>
        <end position="48"/>
    </location>
</feature>
<accession>A0A6J4NJ04</accession>
<gene>
    <name evidence="2" type="ORF">AVDCRST_MAG15-333</name>
</gene>
<feature type="non-terminal residue" evidence="2">
    <location>
        <position position="85"/>
    </location>
</feature>
<feature type="compositionally biased region" description="Basic residues" evidence="1">
    <location>
        <begin position="76"/>
        <end position="85"/>
    </location>
</feature>
<dbReference type="EMBL" id="CADCUU010000053">
    <property type="protein sequence ID" value="CAA9389165.1"/>
    <property type="molecule type" value="Genomic_DNA"/>
</dbReference>